<evidence type="ECO:0000313" key="1">
    <source>
        <dbReference type="EMBL" id="OGZ45978.1"/>
    </source>
</evidence>
<organism evidence="1 2">
    <name type="scientific">Candidatus Ryanbacteria bacterium RIFCSPHIGHO2_01_FULL_48_27</name>
    <dbReference type="NCBI Taxonomy" id="1802115"/>
    <lineage>
        <taxon>Bacteria</taxon>
        <taxon>Candidatus Ryaniibacteriota</taxon>
    </lineage>
</organism>
<dbReference type="Proteomes" id="UP000177785">
    <property type="component" value="Unassembled WGS sequence"/>
</dbReference>
<accession>A0A1G2G7X0</accession>
<comment type="caution">
    <text evidence="1">The sequence shown here is derived from an EMBL/GenBank/DDBJ whole genome shotgun (WGS) entry which is preliminary data.</text>
</comment>
<evidence type="ECO:0000313" key="2">
    <source>
        <dbReference type="Proteomes" id="UP000177785"/>
    </source>
</evidence>
<protein>
    <submittedName>
        <fullName evidence="1">Uncharacterized protein</fullName>
    </submittedName>
</protein>
<dbReference type="STRING" id="1802115.A2756_04430"/>
<reference evidence="1 2" key="1">
    <citation type="journal article" date="2016" name="Nat. Commun.">
        <title>Thousands of microbial genomes shed light on interconnected biogeochemical processes in an aquifer system.</title>
        <authorList>
            <person name="Anantharaman K."/>
            <person name="Brown C.T."/>
            <person name="Hug L.A."/>
            <person name="Sharon I."/>
            <person name="Castelle C.J."/>
            <person name="Probst A.J."/>
            <person name="Thomas B.C."/>
            <person name="Singh A."/>
            <person name="Wilkins M.J."/>
            <person name="Karaoz U."/>
            <person name="Brodie E.L."/>
            <person name="Williams K.H."/>
            <person name="Hubbard S.S."/>
            <person name="Banfield J.F."/>
        </authorList>
    </citation>
    <scope>NUCLEOTIDE SEQUENCE [LARGE SCALE GENOMIC DNA]</scope>
</reference>
<proteinExistence type="predicted"/>
<dbReference type="EMBL" id="MHNL01000004">
    <property type="protein sequence ID" value="OGZ45978.1"/>
    <property type="molecule type" value="Genomic_DNA"/>
</dbReference>
<gene>
    <name evidence="1" type="ORF">A2756_04430</name>
</gene>
<dbReference type="AlphaFoldDB" id="A0A1G2G7X0"/>
<sequence length="435" mass="48140">MLKRSIFIFLGTSLLGVVFFRLLLPANAAHTPTCHAFTQRTVLPERFGLPYDVFLDSRPMTMQATCTDSVATMTFGVGSSTQYIYHQGWRYDAGEWVPITLTSRERKIRGAWFPRSAQVTLALGPEGLARNDNYVLAYICTNRGKPGAPDWRCGCNDKLCADAHWNLQKIQHINPTGAKVPPKEYMVTTVKSTAFAGTAEDCSLLAGHCPSNWSEESSWTYKESYASGKELCAKETLCSQDQTSTQDRFVVNTAHRAGKDLAPDCSNLESSCPNGWSAADSWAYEEPSTVTDERRCARQTLCTKKEPTTKEYVRTLIKQSSVLLASTTCVYPKPECPFGWKLDTQMPFADELGVATKHCAMAAICAKSDTLNVAYIMATAKSLVVAEALRCDGVSSRCPEGWSSVESRVFEERIGSTNRKQCTRETLCRKTQPAP</sequence>
<name>A0A1G2G7X0_9BACT</name>